<comment type="caution">
    <text evidence="1">The sequence shown here is derived from an EMBL/GenBank/DDBJ whole genome shotgun (WGS) entry which is preliminary data.</text>
</comment>
<keyword evidence="2" id="KW-1185">Reference proteome</keyword>
<dbReference type="EMBL" id="JQCP01000003">
    <property type="protein sequence ID" value="KRO01894.1"/>
    <property type="molecule type" value="Genomic_DNA"/>
</dbReference>
<sequence>MNNNLIGGLSNLSLCTNAFFAGVFSSSVNSLFRFLNFDNKKGSISYLLLLPLYNFI</sequence>
<gene>
    <name evidence="1" type="ORF">IV60_GL001140</name>
</gene>
<proteinExistence type="predicted"/>
<dbReference type="Proteomes" id="UP000051927">
    <property type="component" value="Unassembled WGS sequence"/>
</dbReference>
<organism evidence="1 2">
    <name type="scientific">Lancefieldella rimae</name>
    <dbReference type="NCBI Taxonomy" id="1383"/>
    <lineage>
        <taxon>Bacteria</taxon>
        <taxon>Bacillati</taxon>
        <taxon>Actinomycetota</taxon>
        <taxon>Coriobacteriia</taxon>
        <taxon>Coriobacteriales</taxon>
        <taxon>Atopobiaceae</taxon>
        <taxon>Lancefieldella</taxon>
    </lineage>
</organism>
<evidence type="ECO:0000313" key="2">
    <source>
        <dbReference type="Proteomes" id="UP000051927"/>
    </source>
</evidence>
<name>A0ABR5Q0P9_9ACTN</name>
<accession>A0ABR5Q0P9</accession>
<protein>
    <submittedName>
        <fullName evidence="1">Uncharacterized protein</fullName>
    </submittedName>
</protein>
<reference evidence="1 2" key="1">
    <citation type="journal article" date="2015" name="Genome Announc.">
        <title>Expanding the biotechnology potential of lactobacilli through comparative genomics of 213 strains and associated genera.</title>
        <authorList>
            <person name="Sun Z."/>
            <person name="Harris H.M."/>
            <person name="McCann A."/>
            <person name="Guo C."/>
            <person name="Argimon S."/>
            <person name="Zhang W."/>
            <person name="Yang X."/>
            <person name="Jeffery I.B."/>
            <person name="Cooney J.C."/>
            <person name="Kagawa T.F."/>
            <person name="Liu W."/>
            <person name="Song Y."/>
            <person name="Salvetti E."/>
            <person name="Wrobel A."/>
            <person name="Rasinkangas P."/>
            <person name="Parkhill J."/>
            <person name="Rea M.C."/>
            <person name="O'Sullivan O."/>
            <person name="Ritari J."/>
            <person name="Douillard F.P."/>
            <person name="Paul Ross R."/>
            <person name="Yang R."/>
            <person name="Briner A.E."/>
            <person name="Felis G.E."/>
            <person name="de Vos W.M."/>
            <person name="Barrangou R."/>
            <person name="Klaenhammer T.R."/>
            <person name="Caufield P.W."/>
            <person name="Cui Y."/>
            <person name="Zhang H."/>
            <person name="O'Toole P.W."/>
        </authorList>
    </citation>
    <scope>NUCLEOTIDE SEQUENCE [LARGE SCALE GENOMIC DNA]</scope>
    <source>
        <strain evidence="1 2">DSM 7090</strain>
    </source>
</reference>
<evidence type="ECO:0000313" key="1">
    <source>
        <dbReference type="EMBL" id="KRO01894.1"/>
    </source>
</evidence>